<reference evidence="10 11" key="3">
    <citation type="journal article" date="2017" name="Mol. Plant Pathol.">
        <title>A gapless genome sequence of the fungus Botrytis cinerea.</title>
        <authorList>
            <person name="Van Kan J.A."/>
            <person name="Stassen J.H."/>
            <person name="Mosbach A."/>
            <person name="Van Der Lee T.A."/>
            <person name="Faino L."/>
            <person name="Farmer A.D."/>
            <person name="Papasotiriou D.G."/>
            <person name="Zhou S."/>
            <person name="Seidl M.F."/>
            <person name="Cottam E."/>
            <person name="Edel D."/>
            <person name="Hahn M."/>
            <person name="Schwartz D.C."/>
            <person name="Dietrich R.A."/>
            <person name="Widdison S."/>
            <person name="Scalliet G."/>
        </authorList>
    </citation>
    <scope>NUCLEOTIDE SEQUENCE [LARGE SCALE GENOMIC DNA]</scope>
    <source>
        <strain evidence="10 11">B05.10</strain>
    </source>
</reference>
<dbReference type="GO" id="GO:0000978">
    <property type="term" value="F:RNA polymerase II cis-regulatory region sequence-specific DNA binding"/>
    <property type="evidence" value="ECO:0007669"/>
    <property type="project" value="TreeGrafter"/>
</dbReference>
<evidence type="ECO:0000256" key="7">
    <source>
        <dbReference type="SAM" id="Coils"/>
    </source>
</evidence>
<keyword evidence="4" id="KW-0238">DNA-binding</keyword>
<dbReference type="PANTHER" id="PTHR31944">
    <property type="entry name" value="HEME-RESPONSIVE ZINC FINGER TRANSCRIPTION FACTOR HAP1"/>
    <property type="match status" value="1"/>
</dbReference>
<dbReference type="Proteomes" id="UP000001798">
    <property type="component" value="Chromosome 15"/>
</dbReference>
<feature type="domain" description="Zn(2)-C6 fungal-type" evidence="9">
    <location>
        <begin position="24"/>
        <end position="55"/>
    </location>
</feature>
<evidence type="ECO:0000313" key="11">
    <source>
        <dbReference type="Proteomes" id="UP000001798"/>
    </source>
</evidence>
<dbReference type="OrthoDB" id="4337792at2759"/>
<keyword evidence="3" id="KW-0805">Transcription regulation</keyword>
<dbReference type="AlphaFoldDB" id="A0A384K3M6"/>
<feature type="compositionally biased region" description="Basic and acidic residues" evidence="8">
    <location>
        <begin position="59"/>
        <end position="78"/>
    </location>
</feature>
<keyword evidence="2" id="KW-0862">Zinc</keyword>
<evidence type="ECO:0000259" key="9">
    <source>
        <dbReference type="PROSITE" id="PS50048"/>
    </source>
</evidence>
<feature type="coiled-coil region" evidence="7">
    <location>
        <begin position="122"/>
        <end position="149"/>
    </location>
</feature>
<proteinExistence type="predicted"/>
<dbReference type="Gene3D" id="4.10.240.10">
    <property type="entry name" value="Zn(2)-C6 fungal-type DNA-binding domain"/>
    <property type="match status" value="1"/>
</dbReference>
<evidence type="ECO:0000256" key="1">
    <source>
        <dbReference type="ARBA" id="ARBA00022723"/>
    </source>
</evidence>
<dbReference type="GeneID" id="5429255"/>
<dbReference type="PANTHER" id="PTHR31944:SF131">
    <property type="entry name" value="HEME-RESPONSIVE ZINC FINGER TRANSCRIPTION FACTOR HAP1"/>
    <property type="match status" value="1"/>
</dbReference>
<gene>
    <name evidence="10" type="ORF">BCIN_15g00120</name>
</gene>
<dbReference type="InterPro" id="IPR007219">
    <property type="entry name" value="XnlR_reg_dom"/>
</dbReference>
<dbReference type="Pfam" id="PF04082">
    <property type="entry name" value="Fungal_trans"/>
    <property type="match status" value="1"/>
</dbReference>
<dbReference type="GO" id="GO:0001228">
    <property type="term" value="F:DNA-binding transcription activator activity, RNA polymerase II-specific"/>
    <property type="evidence" value="ECO:0007669"/>
    <property type="project" value="TreeGrafter"/>
</dbReference>
<dbReference type="GO" id="GO:0005634">
    <property type="term" value="C:nucleus"/>
    <property type="evidence" value="ECO:0007669"/>
    <property type="project" value="TreeGrafter"/>
</dbReference>
<keyword evidence="6" id="KW-0539">Nucleus</keyword>
<dbReference type="InterPro" id="IPR051430">
    <property type="entry name" value="Fungal_TF_Env_Response"/>
</dbReference>
<keyword evidence="1" id="KW-0479">Metal-binding</keyword>
<dbReference type="SMART" id="SM00906">
    <property type="entry name" value="Fungal_trans"/>
    <property type="match status" value="1"/>
</dbReference>
<organism evidence="10 11">
    <name type="scientific">Botryotinia fuckeliana (strain B05.10)</name>
    <name type="common">Noble rot fungus</name>
    <name type="synonym">Botrytis cinerea</name>
    <dbReference type="NCBI Taxonomy" id="332648"/>
    <lineage>
        <taxon>Eukaryota</taxon>
        <taxon>Fungi</taxon>
        <taxon>Dikarya</taxon>
        <taxon>Ascomycota</taxon>
        <taxon>Pezizomycotina</taxon>
        <taxon>Leotiomycetes</taxon>
        <taxon>Helotiales</taxon>
        <taxon>Sclerotiniaceae</taxon>
        <taxon>Botrytis</taxon>
    </lineage>
</organism>
<dbReference type="RefSeq" id="XP_024553140.1">
    <property type="nucleotide sequence ID" value="XM_024697325.1"/>
</dbReference>
<evidence type="ECO:0000256" key="6">
    <source>
        <dbReference type="ARBA" id="ARBA00023242"/>
    </source>
</evidence>
<evidence type="ECO:0000256" key="2">
    <source>
        <dbReference type="ARBA" id="ARBA00022833"/>
    </source>
</evidence>
<feature type="region of interest" description="Disordered" evidence="8">
    <location>
        <begin position="59"/>
        <end position="90"/>
    </location>
</feature>
<keyword evidence="11" id="KW-1185">Reference proteome</keyword>
<reference evidence="10 11" key="1">
    <citation type="journal article" date="2011" name="PLoS Genet.">
        <title>Genomic analysis of the necrotrophic fungal pathogens Sclerotinia sclerotiorum and Botrytis cinerea.</title>
        <authorList>
            <person name="Amselem J."/>
            <person name="Cuomo C.A."/>
            <person name="van Kan J.A."/>
            <person name="Viaud M."/>
            <person name="Benito E.P."/>
            <person name="Couloux A."/>
            <person name="Coutinho P.M."/>
            <person name="de Vries R.P."/>
            <person name="Dyer P.S."/>
            <person name="Fillinger S."/>
            <person name="Fournier E."/>
            <person name="Gout L."/>
            <person name="Hahn M."/>
            <person name="Kohn L."/>
            <person name="Lapalu N."/>
            <person name="Plummer K.M."/>
            <person name="Pradier J.M."/>
            <person name="Quevillon E."/>
            <person name="Sharon A."/>
            <person name="Simon A."/>
            <person name="ten Have A."/>
            <person name="Tudzynski B."/>
            <person name="Tudzynski P."/>
            <person name="Wincker P."/>
            <person name="Andrew M."/>
            <person name="Anthouard V."/>
            <person name="Beever R.E."/>
            <person name="Beffa R."/>
            <person name="Benoit I."/>
            <person name="Bouzid O."/>
            <person name="Brault B."/>
            <person name="Chen Z."/>
            <person name="Choquer M."/>
            <person name="Collemare J."/>
            <person name="Cotton P."/>
            <person name="Danchin E.G."/>
            <person name="Da Silva C."/>
            <person name="Gautier A."/>
            <person name="Giraud C."/>
            <person name="Giraud T."/>
            <person name="Gonzalez C."/>
            <person name="Grossetete S."/>
            <person name="Guldener U."/>
            <person name="Henrissat B."/>
            <person name="Howlett B.J."/>
            <person name="Kodira C."/>
            <person name="Kretschmer M."/>
            <person name="Lappartient A."/>
            <person name="Leroch M."/>
            <person name="Levis C."/>
            <person name="Mauceli E."/>
            <person name="Neuveglise C."/>
            <person name="Oeser B."/>
            <person name="Pearson M."/>
            <person name="Poulain J."/>
            <person name="Poussereau N."/>
            <person name="Quesneville H."/>
            <person name="Rascle C."/>
            <person name="Schumacher J."/>
            <person name="Segurens B."/>
            <person name="Sexton A."/>
            <person name="Silva E."/>
            <person name="Sirven C."/>
            <person name="Soanes D.M."/>
            <person name="Talbot N.J."/>
            <person name="Templeton M."/>
            <person name="Yandava C."/>
            <person name="Yarden O."/>
            <person name="Zeng Q."/>
            <person name="Rollins J.A."/>
            <person name="Lebrun M.H."/>
            <person name="Dickman M."/>
        </authorList>
    </citation>
    <scope>NUCLEOTIDE SEQUENCE [LARGE SCALE GENOMIC DNA]</scope>
    <source>
        <strain evidence="10 11">B05.10</strain>
    </source>
</reference>
<dbReference type="SMART" id="SM00066">
    <property type="entry name" value="GAL4"/>
    <property type="match status" value="1"/>
</dbReference>
<name>A0A384K3M6_BOTFB</name>
<dbReference type="GO" id="GO:0008270">
    <property type="term" value="F:zinc ion binding"/>
    <property type="evidence" value="ECO:0007669"/>
    <property type="project" value="InterPro"/>
</dbReference>
<dbReference type="GO" id="GO:0006351">
    <property type="term" value="P:DNA-templated transcription"/>
    <property type="evidence" value="ECO:0007669"/>
    <property type="project" value="InterPro"/>
</dbReference>
<dbReference type="CDD" id="cd00067">
    <property type="entry name" value="GAL4"/>
    <property type="match status" value="1"/>
</dbReference>
<keyword evidence="7" id="KW-0175">Coiled coil</keyword>
<reference evidence="10 11" key="2">
    <citation type="journal article" date="2012" name="Eukaryot. Cell">
        <title>Genome update of Botrytis cinerea strains B05.10 and T4.</title>
        <authorList>
            <person name="Staats M."/>
            <person name="van Kan J.A."/>
        </authorList>
    </citation>
    <scope>NUCLEOTIDE SEQUENCE [LARGE SCALE GENOMIC DNA]</scope>
    <source>
        <strain evidence="10 11">B05.10</strain>
    </source>
</reference>
<evidence type="ECO:0000256" key="3">
    <source>
        <dbReference type="ARBA" id="ARBA00023015"/>
    </source>
</evidence>
<dbReference type="InterPro" id="IPR036864">
    <property type="entry name" value="Zn2-C6_fun-type_DNA-bd_sf"/>
</dbReference>
<feature type="compositionally biased region" description="Acidic residues" evidence="8">
    <location>
        <begin position="1"/>
        <end position="12"/>
    </location>
</feature>
<evidence type="ECO:0000256" key="5">
    <source>
        <dbReference type="ARBA" id="ARBA00023163"/>
    </source>
</evidence>
<dbReference type="KEGG" id="bfu:BCIN_15g00120"/>
<keyword evidence="5" id="KW-0804">Transcription</keyword>
<dbReference type="SUPFAM" id="SSF57701">
    <property type="entry name" value="Zn2/Cys6 DNA-binding domain"/>
    <property type="match status" value="1"/>
</dbReference>
<dbReference type="EMBL" id="CP009819">
    <property type="protein sequence ID" value="ATZ57429.1"/>
    <property type="molecule type" value="Genomic_DNA"/>
</dbReference>
<sequence length="783" mass="88334">MSDFEPELEPEPEHERRRRRPAVSCSFCRRRKIKCNRMLPCSNCVRSRTASDCVYEKFPRSSRAQHEEQRRNPGDRKNYGMSNEPASERERGLTLGVPIHPALPTSNDSITLPLTNQFITPIPDATSSLEFMRQRIKELEDQLSVATKSSVPSPALSQPAPSTATPVVSNIEARTSLAGGFHVHRECRPFGQDHPAVVAYGVLHKTRLLGQSHWINGVTGYHELFEIIEPYIQEGTKAAIGLHKCKTLGRLIKTRRAPLWPSPPTWPDLPSKETADRLVDCYLRTIETIHRVLHIPTFKNNYEAIWTSTGKPDTEFLVQLKLIFAIGSATFDAQFSLRASAVRWVYEAQTWISEPEFKSRLTIKSLQTEILLLFAREIINIGGRLIWTSAGSLFRSAIYMGLHKDPTTLPKKTIFAAEMRRRLWNTILELTLQSSMDSGGPPLMSLTDWDTECPANFNDDELLSVDALPRPENEFSQTSLAIILRKTFPLRLAIAKSLNDCSTINTFEEATRLDTELRSSYKALCQDVQEFNSTNGPLPPQFGIDMLNIIMLRYLSSLHIPFFVSALQSPTYTSSRKVVLETSLKIWHMVQSTNSNGETQSHDEFVEDSQQYLSRLTICGSGLLRIITTQACFIIAMEIKTQLQEETSLGPISLRPDLLDALKDAKTWNMRCIEVGEVNVKGYLFICLAIAHIDALRRDRVGEELAVSVVSAAERAVEECAEVLEKIATHGSNEIESLSKMSLATPSEPVEDWDFMMTDAQYNFGDAMGWAFNYDNLQDLSIW</sequence>
<evidence type="ECO:0000256" key="8">
    <source>
        <dbReference type="SAM" id="MobiDB-lite"/>
    </source>
</evidence>
<dbReference type="CDD" id="cd12148">
    <property type="entry name" value="fungal_TF_MHR"/>
    <property type="match status" value="1"/>
</dbReference>
<dbReference type="PROSITE" id="PS00463">
    <property type="entry name" value="ZN2_CY6_FUNGAL_1"/>
    <property type="match status" value="1"/>
</dbReference>
<dbReference type="PROSITE" id="PS50048">
    <property type="entry name" value="ZN2_CY6_FUNGAL_2"/>
    <property type="match status" value="1"/>
</dbReference>
<dbReference type="InterPro" id="IPR001138">
    <property type="entry name" value="Zn2Cys6_DnaBD"/>
</dbReference>
<evidence type="ECO:0000313" key="10">
    <source>
        <dbReference type="EMBL" id="ATZ57429.1"/>
    </source>
</evidence>
<accession>A0A384K3M6</accession>
<protein>
    <recommendedName>
        <fullName evidence="9">Zn(2)-C6 fungal-type domain-containing protein</fullName>
    </recommendedName>
</protein>
<dbReference type="VEuPathDB" id="FungiDB:Bcin15g00120"/>
<feature type="region of interest" description="Disordered" evidence="8">
    <location>
        <begin position="1"/>
        <end position="20"/>
    </location>
</feature>
<evidence type="ECO:0000256" key="4">
    <source>
        <dbReference type="ARBA" id="ARBA00023125"/>
    </source>
</evidence>
<dbReference type="Pfam" id="PF00172">
    <property type="entry name" value="Zn_clus"/>
    <property type="match status" value="1"/>
</dbReference>